<proteinExistence type="predicted"/>
<name>A0ABS4XIV6_9MICC</name>
<feature type="domain" description="CMP/dCMP-type deaminase" evidence="3">
    <location>
        <begin position="24"/>
        <end position="105"/>
    </location>
</feature>
<dbReference type="PROSITE" id="PS00903">
    <property type="entry name" value="CYT_DCMP_DEAMINASES_1"/>
    <property type="match status" value="1"/>
</dbReference>
<dbReference type="Gene3D" id="3.40.140.10">
    <property type="entry name" value="Cytidine Deaminase, domain 2"/>
    <property type="match status" value="1"/>
</dbReference>
<dbReference type="RefSeq" id="WP_210001964.1">
    <property type="nucleotide sequence ID" value="NZ_BAAAJY010000001.1"/>
</dbReference>
<sequence length="151" mass="16643">MHVEELNPVDLELFDSVRDLLLARHDPEKHVVAAGVRTLSGEIYLGLHLGSRRVNVCAESSAIANAEMAGDHQIATMVALCLDDDGRAIVTNPCGVCRELMGTYCLDSHVIIDYNGLVRKIPAPALMPQRWLFPHENDWTVEDPTATKEAN</sequence>
<dbReference type="InterPro" id="IPR002125">
    <property type="entry name" value="CMP_dCMP_dom"/>
</dbReference>
<dbReference type="GO" id="GO:0004126">
    <property type="term" value="F:cytidine deaminase activity"/>
    <property type="evidence" value="ECO:0007669"/>
    <property type="project" value="UniProtKB-EC"/>
</dbReference>
<protein>
    <submittedName>
        <fullName evidence="4">Cytidine deaminase</fullName>
        <ecNumber evidence="4">3.5.4.5</ecNumber>
    </submittedName>
</protein>
<gene>
    <name evidence="4" type="ORF">JOF47_003965</name>
</gene>
<evidence type="ECO:0000313" key="4">
    <source>
        <dbReference type="EMBL" id="MBP2388392.1"/>
    </source>
</evidence>
<dbReference type="EC" id="3.5.4.5" evidence="4"/>
<evidence type="ECO:0000256" key="2">
    <source>
        <dbReference type="ARBA" id="ARBA00022833"/>
    </source>
</evidence>
<keyword evidence="1" id="KW-0479">Metal-binding</keyword>
<dbReference type="CDD" id="cd01283">
    <property type="entry name" value="cytidine_deaminase"/>
    <property type="match status" value="1"/>
</dbReference>
<keyword evidence="5" id="KW-1185">Reference proteome</keyword>
<dbReference type="Pfam" id="PF00383">
    <property type="entry name" value="dCMP_cyt_deam_1"/>
    <property type="match status" value="1"/>
</dbReference>
<dbReference type="Proteomes" id="UP001296993">
    <property type="component" value="Unassembled WGS sequence"/>
</dbReference>
<organism evidence="4 5">
    <name type="scientific">Paeniglutamicibacter kerguelensis</name>
    <dbReference type="NCBI Taxonomy" id="254788"/>
    <lineage>
        <taxon>Bacteria</taxon>
        <taxon>Bacillati</taxon>
        <taxon>Actinomycetota</taxon>
        <taxon>Actinomycetes</taxon>
        <taxon>Micrococcales</taxon>
        <taxon>Micrococcaceae</taxon>
        <taxon>Paeniglutamicibacter</taxon>
    </lineage>
</organism>
<accession>A0ABS4XIV6</accession>
<dbReference type="SUPFAM" id="SSF53927">
    <property type="entry name" value="Cytidine deaminase-like"/>
    <property type="match status" value="1"/>
</dbReference>
<keyword evidence="4" id="KW-0378">Hydrolase</keyword>
<dbReference type="InterPro" id="IPR016192">
    <property type="entry name" value="APOBEC/CMP_deaminase_Zn-bd"/>
</dbReference>
<reference evidence="4 5" key="1">
    <citation type="submission" date="2021-03" db="EMBL/GenBank/DDBJ databases">
        <title>Sequencing the genomes of 1000 actinobacteria strains.</title>
        <authorList>
            <person name="Klenk H.-P."/>
        </authorList>
    </citation>
    <scope>NUCLEOTIDE SEQUENCE [LARGE SCALE GENOMIC DNA]</scope>
    <source>
        <strain evidence="4 5">DSM 15797</strain>
    </source>
</reference>
<evidence type="ECO:0000313" key="5">
    <source>
        <dbReference type="Proteomes" id="UP001296993"/>
    </source>
</evidence>
<dbReference type="InterPro" id="IPR016193">
    <property type="entry name" value="Cytidine_deaminase-like"/>
</dbReference>
<dbReference type="EMBL" id="JAGIOF010000003">
    <property type="protein sequence ID" value="MBP2388392.1"/>
    <property type="molecule type" value="Genomic_DNA"/>
</dbReference>
<evidence type="ECO:0000259" key="3">
    <source>
        <dbReference type="Pfam" id="PF00383"/>
    </source>
</evidence>
<keyword evidence="2" id="KW-0862">Zinc</keyword>
<evidence type="ECO:0000256" key="1">
    <source>
        <dbReference type="ARBA" id="ARBA00022723"/>
    </source>
</evidence>
<comment type="caution">
    <text evidence="4">The sequence shown here is derived from an EMBL/GenBank/DDBJ whole genome shotgun (WGS) entry which is preliminary data.</text>
</comment>